<name>A0A8J5JIH8_HOMAM</name>
<dbReference type="InterPro" id="IPR036282">
    <property type="entry name" value="Glutathione-S-Trfase_C_sf"/>
</dbReference>
<dbReference type="Gene3D" id="3.40.30.10">
    <property type="entry name" value="Glutaredoxin"/>
    <property type="match status" value="1"/>
</dbReference>
<comment type="similarity">
    <text evidence="2">Belongs to the GST superfamily. Mu family.</text>
</comment>
<dbReference type="Proteomes" id="UP000747542">
    <property type="component" value="Unassembled WGS sequence"/>
</dbReference>
<dbReference type="EMBL" id="JAHLQT010043253">
    <property type="protein sequence ID" value="KAG7154948.1"/>
    <property type="molecule type" value="Genomic_DNA"/>
</dbReference>
<evidence type="ECO:0000256" key="5">
    <source>
        <dbReference type="ARBA" id="ARBA00047960"/>
    </source>
</evidence>
<dbReference type="InterPro" id="IPR004046">
    <property type="entry name" value="GST_C"/>
</dbReference>
<gene>
    <name evidence="8" type="primary">Gstm3-L</name>
    <name evidence="8" type="ORF">Hamer_G021958</name>
</gene>
<accession>A0A8J5JIH8</accession>
<dbReference type="PANTHER" id="PTHR11571:SF222">
    <property type="entry name" value="GLUTATHIONE TRANSFERASE"/>
    <property type="match status" value="1"/>
</dbReference>
<organism evidence="8 9">
    <name type="scientific">Homarus americanus</name>
    <name type="common">American lobster</name>
    <dbReference type="NCBI Taxonomy" id="6706"/>
    <lineage>
        <taxon>Eukaryota</taxon>
        <taxon>Metazoa</taxon>
        <taxon>Ecdysozoa</taxon>
        <taxon>Arthropoda</taxon>
        <taxon>Crustacea</taxon>
        <taxon>Multicrustacea</taxon>
        <taxon>Malacostraca</taxon>
        <taxon>Eumalacostraca</taxon>
        <taxon>Eucarida</taxon>
        <taxon>Decapoda</taxon>
        <taxon>Pleocyemata</taxon>
        <taxon>Astacidea</taxon>
        <taxon>Nephropoidea</taxon>
        <taxon>Nephropidae</taxon>
        <taxon>Homarus</taxon>
    </lineage>
</organism>
<dbReference type="PROSITE" id="PS50405">
    <property type="entry name" value="GST_CTER"/>
    <property type="match status" value="1"/>
</dbReference>
<evidence type="ECO:0000256" key="2">
    <source>
        <dbReference type="ARBA" id="ARBA00005861"/>
    </source>
</evidence>
<dbReference type="SUPFAM" id="SSF52833">
    <property type="entry name" value="Thioredoxin-like"/>
    <property type="match status" value="1"/>
</dbReference>
<dbReference type="Pfam" id="PF14497">
    <property type="entry name" value="GST_C_3"/>
    <property type="match status" value="1"/>
</dbReference>
<dbReference type="GO" id="GO:0004364">
    <property type="term" value="F:glutathione transferase activity"/>
    <property type="evidence" value="ECO:0007669"/>
    <property type="project" value="UniProtKB-EC"/>
</dbReference>
<comment type="function">
    <text evidence="1">Conjugation of reduced glutathione to a wide number of exogenous and endogenous hydrophobic electrophiles.</text>
</comment>
<evidence type="ECO:0000256" key="4">
    <source>
        <dbReference type="ARBA" id="ARBA00022679"/>
    </source>
</evidence>
<dbReference type="PANTHER" id="PTHR11571">
    <property type="entry name" value="GLUTATHIONE S-TRANSFERASE"/>
    <property type="match status" value="1"/>
</dbReference>
<reference evidence="8" key="1">
    <citation type="journal article" date="2021" name="Sci. Adv.">
        <title>The American lobster genome reveals insights on longevity, neural, and immune adaptations.</title>
        <authorList>
            <person name="Polinski J.M."/>
            <person name="Zimin A.V."/>
            <person name="Clark K.F."/>
            <person name="Kohn A.B."/>
            <person name="Sadowski N."/>
            <person name="Timp W."/>
            <person name="Ptitsyn A."/>
            <person name="Khanna P."/>
            <person name="Romanova D.Y."/>
            <person name="Williams P."/>
            <person name="Greenwood S.J."/>
            <person name="Moroz L.L."/>
            <person name="Walt D.R."/>
            <person name="Bodnar A.G."/>
        </authorList>
    </citation>
    <scope>NUCLEOTIDE SEQUENCE</scope>
    <source>
        <strain evidence="8">GMGI-L3</strain>
    </source>
</reference>
<feature type="domain" description="GST C-terminal" evidence="7">
    <location>
        <begin position="122"/>
        <end position="239"/>
    </location>
</feature>
<dbReference type="InterPro" id="IPR040079">
    <property type="entry name" value="Glutathione_S-Trfase"/>
</dbReference>
<dbReference type="AlphaFoldDB" id="A0A8J5JIH8"/>
<comment type="catalytic activity">
    <reaction evidence="5">
        <text>RX + glutathione = an S-substituted glutathione + a halide anion + H(+)</text>
        <dbReference type="Rhea" id="RHEA:16437"/>
        <dbReference type="ChEBI" id="CHEBI:15378"/>
        <dbReference type="ChEBI" id="CHEBI:16042"/>
        <dbReference type="ChEBI" id="CHEBI:17792"/>
        <dbReference type="ChEBI" id="CHEBI:57925"/>
        <dbReference type="ChEBI" id="CHEBI:90779"/>
        <dbReference type="EC" id="2.5.1.18"/>
    </reaction>
</comment>
<dbReference type="GO" id="GO:0042802">
    <property type="term" value="F:identical protein binding"/>
    <property type="evidence" value="ECO:0007669"/>
    <property type="project" value="UniProtKB-ARBA"/>
</dbReference>
<evidence type="ECO:0000256" key="3">
    <source>
        <dbReference type="ARBA" id="ARBA00012452"/>
    </source>
</evidence>
<dbReference type="PROSITE" id="PS50404">
    <property type="entry name" value="GST_NTER"/>
    <property type="match status" value="1"/>
</dbReference>
<dbReference type="EC" id="2.5.1.18" evidence="3"/>
<dbReference type="GO" id="GO:0006749">
    <property type="term" value="P:glutathione metabolic process"/>
    <property type="evidence" value="ECO:0007669"/>
    <property type="project" value="TreeGrafter"/>
</dbReference>
<protein>
    <recommendedName>
        <fullName evidence="3">glutathione transferase</fullName>
        <ecNumber evidence="3">2.5.1.18</ecNumber>
    </recommendedName>
</protein>
<evidence type="ECO:0000313" key="9">
    <source>
        <dbReference type="Proteomes" id="UP000747542"/>
    </source>
</evidence>
<comment type="caution">
    <text evidence="8">The sequence shown here is derived from an EMBL/GenBank/DDBJ whole genome shotgun (WGS) entry which is preliminary data.</text>
</comment>
<dbReference type="InterPro" id="IPR003081">
    <property type="entry name" value="GST_mu"/>
</dbReference>
<dbReference type="InterPro" id="IPR050213">
    <property type="entry name" value="GST_superfamily"/>
</dbReference>
<proteinExistence type="inferred from homology"/>
<dbReference type="SFLD" id="SFLDS00019">
    <property type="entry name" value="Glutathione_Transferase_(cytos"/>
    <property type="match status" value="1"/>
</dbReference>
<evidence type="ECO:0000256" key="1">
    <source>
        <dbReference type="ARBA" id="ARBA00003701"/>
    </source>
</evidence>
<evidence type="ECO:0000259" key="7">
    <source>
        <dbReference type="PROSITE" id="PS50405"/>
    </source>
</evidence>
<dbReference type="InterPro" id="IPR004045">
    <property type="entry name" value="Glutathione_S-Trfase_N"/>
</dbReference>
<dbReference type="Pfam" id="PF02798">
    <property type="entry name" value="GST_N"/>
    <property type="match status" value="1"/>
</dbReference>
<feature type="non-terminal residue" evidence="8">
    <location>
        <position position="1"/>
    </location>
</feature>
<keyword evidence="9" id="KW-1185">Reference proteome</keyword>
<evidence type="ECO:0000313" key="8">
    <source>
        <dbReference type="EMBL" id="KAG7154948.1"/>
    </source>
</evidence>
<dbReference type="InterPro" id="IPR036249">
    <property type="entry name" value="Thioredoxin-like_sf"/>
</dbReference>
<evidence type="ECO:0000259" key="6">
    <source>
        <dbReference type="PROSITE" id="PS50404"/>
    </source>
</evidence>
<sequence length="249" mass="29393">GYVGLRELAILAAVSTREAGDSHGHLSRRIYTTWRRCHPYLAIGRSAARLDFLKIHWHRFEDKIYRCGTSPRTDKSCWFDIKNDMVLDFPNLPYYIDDDKKVTQSNAIMRYIARKHDLCGKTEEEKIRVDILENQAMDFRNGFVRLCYLEFNLQKQRYLDALPNTIKMFSAFLGDRKWFAGENITFVDFIMYELLDQHLQLSDICLKDAKNLKEFQKRVEELEPIKKYMSSPRFLKVPLNNKMAKFGAN</sequence>
<dbReference type="Gene3D" id="1.20.1050.10">
    <property type="match status" value="1"/>
</dbReference>
<dbReference type="SUPFAM" id="SSF47616">
    <property type="entry name" value="GST C-terminal domain-like"/>
    <property type="match status" value="1"/>
</dbReference>
<dbReference type="FunFam" id="1.20.1050.10:FF:000003">
    <property type="entry name" value="Glutathione S-transferase 2"/>
    <property type="match status" value="1"/>
</dbReference>
<keyword evidence="4" id="KW-0808">Transferase</keyword>
<feature type="domain" description="GST N-terminal" evidence="6">
    <location>
        <begin position="33"/>
        <end position="120"/>
    </location>
</feature>
<dbReference type="InterPro" id="IPR010987">
    <property type="entry name" value="Glutathione-S-Trfase_C-like"/>
</dbReference>
<dbReference type="PRINTS" id="PR01267">
    <property type="entry name" value="GSTRNSFRASEM"/>
</dbReference>